<evidence type="ECO:0000313" key="1">
    <source>
        <dbReference type="EMBL" id="RYR24146.1"/>
    </source>
</evidence>
<dbReference type="InterPro" id="IPR040256">
    <property type="entry name" value="At4g02000-like"/>
</dbReference>
<evidence type="ECO:0000313" key="2">
    <source>
        <dbReference type="Proteomes" id="UP000289738"/>
    </source>
</evidence>
<organism evidence="1 2">
    <name type="scientific">Arachis hypogaea</name>
    <name type="common">Peanut</name>
    <dbReference type="NCBI Taxonomy" id="3818"/>
    <lineage>
        <taxon>Eukaryota</taxon>
        <taxon>Viridiplantae</taxon>
        <taxon>Streptophyta</taxon>
        <taxon>Embryophyta</taxon>
        <taxon>Tracheophyta</taxon>
        <taxon>Spermatophyta</taxon>
        <taxon>Magnoliopsida</taxon>
        <taxon>eudicotyledons</taxon>
        <taxon>Gunneridae</taxon>
        <taxon>Pentapetalae</taxon>
        <taxon>rosids</taxon>
        <taxon>fabids</taxon>
        <taxon>Fabales</taxon>
        <taxon>Fabaceae</taxon>
        <taxon>Papilionoideae</taxon>
        <taxon>50 kb inversion clade</taxon>
        <taxon>dalbergioids sensu lato</taxon>
        <taxon>Dalbergieae</taxon>
        <taxon>Pterocarpus clade</taxon>
        <taxon>Arachis</taxon>
    </lineage>
</organism>
<dbReference type="EMBL" id="SDMP01000012">
    <property type="protein sequence ID" value="RYR24146.1"/>
    <property type="molecule type" value="Genomic_DNA"/>
</dbReference>
<reference evidence="1 2" key="1">
    <citation type="submission" date="2019-01" db="EMBL/GenBank/DDBJ databases">
        <title>Sequencing of cultivated peanut Arachis hypogaea provides insights into genome evolution and oil improvement.</title>
        <authorList>
            <person name="Chen X."/>
        </authorList>
    </citation>
    <scope>NUCLEOTIDE SEQUENCE [LARGE SCALE GENOMIC DNA]</scope>
    <source>
        <strain evidence="2">cv. Fuhuasheng</strain>
        <tissue evidence="1">Leaves</tissue>
    </source>
</reference>
<dbReference type="Proteomes" id="UP000289738">
    <property type="component" value="Chromosome B02"/>
</dbReference>
<gene>
    <name evidence="1" type="ORF">Ahy_B02g057647</name>
</gene>
<protein>
    <submittedName>
        <fullName evidence="1">Uncharacterized protein</fullName>
    </submittedName>
</protein>
<accession>A0A445ACI2</accession>
<sequence>MVSSLYREALSGGPWMVSRHYLIIQRWRSFFLSYEQAVWKIAVWIRIPNLPIKLYNYYFVWRVGSAIEAMLKIDKTTSIHSRDRFARIYVEIDLTKKFVPKISVMGEHPEC</sequence>
<dbReference type="STRING" id="3818.A0A445ACI2"/>
<dbReference type="PANTHER" id="PTHR31286:SF99">
    <property type="entry name" value="DUF4283 DOMAIN-CONTAINING PROTEIN"/>
    <property type="match status" value="1"/>
</dbReference>
<comment type="caution">
    <text evidence="1">The sequence shown here is derived from an EMBL/GenBank/DDBJ whole genome shotgun (WGS) entry which is preliminary data.</text>
</comment>
<dbReference type="AlphaFoldDB" id="A0A445ACI2"/>
<dbReference type="PANTHER" id="PTHR31286">
    <property type="entry name" value="GLYCINE-RICH CELL WALL STRUCTURAL PROTEIN 1.8-LIKE"/>
    <property type="match status" value="1"/>
</dbReference>
<keyword evidence="2" id="KW-1185">Reference proteome</keyword>
<name>A0A445ACI2_ARAHY</name>
<proteinExistence type="predicted"/>